<evidence type="ECO:0000256" key="5">
    <source>
        <dbReference type="ARBA" id="ARBA00038359"/>
    </source>
</evidence>
<feature type="transmembrane region" description="Helical" evidence="6">
    <location>
        <begin position="163"/>
        <end position="185"/>
    </location>
</feature>
<evidence type="ECO:0000256" key="1">
    <source>
        <dbReference type="ARBA" id="ARBA00004141"/>
    </source>
</evidence>
<accession>A0A7C8JDL0</accession>
<dbReference type="Pfam" id="PF20684">
    <property type="entry name" value="Fung_rhodopsin"/>
    <property type="match status" value="1"/>
</dbReference>
<dbReference type="GO" id="GO:0016020">
    <property type="term" value="C:membrane"/>
    <property type="evidence" value="ECO:0007669"/>
    <property type="project" value="UniProtKB-SubCell"/>
</dbReference>
<evidence type="ECO:0000313" key="9">
    <source>
        <dbReference type="Proteomes" id="UP000475325"/>
    </source>
</evidence>
<dbReference type="PANTHER" id="PTHR33048">
    <property type="entry name" value="PTH11-LIKE INTEGRAL MEMBRANE PROTEIN (AFU_ORTHOLOGUE AFUA_5G11245)"/>
    <property type="match status" value="1"/>
</dbReference>
<evidence type="ECO:0000256" key="4">
    <source>
        <dbReference type="ARBA" id="ARBA00023136"/>
    </source>
</evidence>
<proteinExistence type="inferred from homology"/>
<protein>
    <recommendedName>
        <fullName evidence="7">Rhodopsin domain-containing protein</fullName>
    </recommendedName>
</protein>
<keyword evidence="2 6" id="KW-0812">Transmembrane</keyword>
<dbReference type="Proteomes" id="UP000475325">
    <property type="component" value="Unassembled WGS sequence"/>
</dbReference>
<feature type="transmembrane region" description="Helical" evidence="6">
    <location>
        <begin position="211"/>
        <end position="232"/>
    </location>
</feature>
<evidence type="ECO:0000313" key="8">
    <source>
        <dbReference type="EMBL" id="KAF3112923.1"/>
    </source>
</evidence>
<comment type="similarity">
    <text evidence="5">Belongs to the SAT4 family.</text>
</comment>
<comment type="subcellular location">
    <subcellularLocation>
        <location evidence="1">Membrane</location>
        <topology evidence="1">Multi-pass membrane protein</topology>
    </subcellularLocation>
</comment>
<comment type="caution">
    <text evidence="8">The sequence shown here is derived from an EMBL/GenBank/DDBJ whole genome shotgun (WGS) entry which is preliminary data.</text>
</comment>
<feature type="transmembrane region" description="Helical" evidence="6">
    <location>
        <begin position="50"/>
        <end position="72"/>
    </location>
</feature>
<evidence type="ECO:0000256" key="3">
    <source>
        <dbReference type="ARBA" id="ARBA00022989"/>
    </source>
</evidence>
<keyword evidence="3 6" id="KW-1133">Transmembrane helix</keyword>
<reference evidence="8 9" key="1">
    <citation type="submission" date="2019-06" db="EMBL/GenBank/DDBJ databases">
        <authorList>
            <person name="Palmer J.M."/>
        </authorList>
    </citation>
    <scope>NUCLEOTIDE SEQUENCE [LARGE SCALE GENOMIC DNA]</scope>
    <source>
        <strain evidence="8 9">TWF102</strain>
    </source>
</reference>
<sequence>MAAHFCSEEYWTPWNGTAYSWVGTGRTESMLFACTPYNPDVYAPIWYNRLGLVIVCISNSLAIIAIALRTYFRWRKLKKFGKDDWWLVAAGIILACIYFPTLLVSNRMGSGLFVENIPFENRQALWLSMSGWAFYFIIASMIKVATCMYYLRIIPDHRARLQHFVYVLSSAIMVLGLVEAGIWVFNCSPVAGNFIYNIEGTSCPPVDKARWSWIIFSTIVDGAVLWIPWRILQQSGLPPAERRVLKLVFGANLLGTLACIGNVYGVMTFEGSAFIDPYGRTGDDFTHSEAAFILINNGEVLMYVIGACFPVLSPYLVSFARSHVGSRRKSTTMPSWRVSPIDAHQYARRESNAKRLGTEYPGLGTVIESDERVVDELGERRVGTGTTMAEPLTPDFGPEGLGLLKKTSDGGFSLNIDIPRETHVRASSGSNGSKTLSLSPMRDLDLERTVIEEEGRMT</sequence>
<feature type="transmembrane region" description="Helical" evidence="6">
    <location>
        <begin position="84"/>
        <end position="104"/>
    </location>
</feature>
<keyword evidence="4 6" id="KW-0472">Membrane</keyword>
<feature type="transmembrane region" description="Helical" evidence="6">
    <location>
        <begin position="244"/>
        <end position="264"/>
    </location>
</feature>
<feature type="transmembrane region" description="Helical" evidence="6">
    <location>
        <begin position="300"/>
        <end position="320"/>
    </location>
</feature>
<dbReference type="AlphaFoldDB" id="A0A7C8JDL0"/>
<gene>
    <name evidence="8" type="ORF">TWF102_004306</name>
</gene>
<dbReference type="PANTHER" id="PTHR33048:SF47">
    <property type="entry name" value="INTEGRAL MEMBRANE PROTEIN-RELATED"/>
    <property type="match status" value="1"/>
</dbReference>
<evidence type="ECO:0000256" key="2">
    <source>
        <dbReference type="ARBA" id="ARBA00022692"/>
    </source>
</evidence>
<name>A0A7C8JDL0_ORBOL</name>
<feature type="transmembrane region" description="Helical" evidence="6">
    <location>
        <begin position="124"/>
        <end position="151"/>
    </location>
</feature>
<evidence type="ECO:0000259" key="7">
    <source>
        <dbReference type="Pfam" id="PF20684"/>
    </source>
</evidence>
<dbReference type="InterPro" id="IPR052337">
    <property type="entry name" value="SAT4-like"/>
</dbReference>
<feature type="domain" description="Rhodopsin" evidence="7">
    <location>
        <begin position="68"/>
        <end position="316"/>
    </location>
</feature>
<evidence type="ECO:0000256" key="6">
    <source>
        <dbReference type="SAM" id="Phobius"/>
    </source>
</evidence>
<organism evidence="8 9">
    <name type="scientific">Orbilia oligospora</name>
    <name type="common">Nematode-trapping fungus</name>
    <name type="synonym">Arthrobotrys oligospora</name>
    <dbReference type="NCBI Taxonomy" id="2813651"/>
    <lineage>
        <taxon>Eukaryota</taxon>
        <taxon>Fungi</taxon>
        <taxon>Dikarya</taxon>
        <taxon>Ascomycota</taxon>
        <taxon>Pezizomycotina</taxon>
        <taxon>Orbiliomycetes</taxon>
        <taxon>Orbiliales</taxon>
        <taxon>Orbiliaceae</taxon>
        <taxon>Orbilia</taxon>
    </lineage>
</organism>
<dbReference type="InterPro" id="IPR049326">
    <property type="entry name" value="Rhodopsin_dom_fungi"/>
</dbReference>
<dbReference type="EMBL" id="WIQW01000002">
    <property type="protein sequence ID" value="KAF3112923.1"/>
    <property type="molecule type" value="Genomic_DNA"/>
</dbReference>